<dbReference type="SUPFAM" id="SSF47413">
    <property type="entry name" value="lambda repressor-like DNA-binding domains"/>
    <property type="match status" value="1"/>
</dbReference>
<protein>
    <submittedName>
        <fullName evidence="2">Transcriptional regulator, XRE family</fullName>
    </submittedName>
</protein>
<evidence type="ECO:0000259" key="1">
    <source>
        <dbReference type="PROSITE" id="PS50943"/>
    </source>
</evidence>
<proteinExistence type="predicted"/>
<gene>
    <name evidence="2" type="ORF">SAMN06265368_2188</name>
</gene>
<name>A0A285PCF0_9HYPH</name>
<evidence type="ECO:0000313" key="2">
    <source>
        <dbReference type="EMBL" id="SNZ19108.1"/>
    </source>
</evidence>
<dbReference type="EMBL" id="OBEL01000002">
    <property type="protein sequence ID" value="SNZ19108.1"/>
    <property type="molecule type" value="Genomic_DNA"/>
</dbReference>
<reference evidence="2 3" key="1">
    <citation type="submission" date="2017-09" db="EMBL/GenBank/DDBJ databases">
        <authorList>
            <person name="Ehlers B."/>
            <person name="Leendertz F.H."/>
        </authorList>
    </citation>
    <scope>NUCLEOTIDE SEQUENCE [LARGE SCALE GENOMIC DNA]</scope>
    <source>
        <strain evidence="2 3">DSM 18289</strain>
    </source>
</reference>
<sequence length="129" mass="14558">MKKAPTAIDHHIGSRIKFRRVMLGMTQEQLGDALGTSFQQVQKYEKGINRIGASRLHNLANCLDVPITFFFEGRPSDQANDMDRSASQLAEMMKSKDCIELAMAYLAIQDKDVRKKILALVRSVENFTP</sequence>
<dbReference type="RefSeq" id="WP_097153483.1">
    <property type="nucleotide sequence ID" value="NZ_OBEL01000002.1"/>
</dbReference>
<dbReference type="SMART" id="SM00530">
    <property type="entry name" value="HTH_XRE"/>
    <property type="match status" value="1"/>
</dbReference>
<dbReference type="InterPro" id="IPR010982">
    <property type="entry name" value="Lambda_DNA-bd_dom_sf"/>
</dbReference>
<dbReference type="Gene3D" id="1.10.260.40">
    <property type="entry name" value="lambda repressor-like DNA-binding domains"/>
    <property type="match status" value="1"/>
</dbReference>
<dbReference type="PROSITE" id="PS50943">
    <property type="entry name" value="HTH_CROC1"/>
    <property type="match status" value="1"/>
</dbReference>
<organism evidence="2 3">
    <name type="scientific">Cohaesibacter gelatinilyticus</name>
    <dbReference type="NCBI Taxonomy" id="372072"/>
    <lineage>
        <taxon>Bacteria</taxon>
        <taxon>Pseudomonadati</taxon>
        <taxon>Pseudomonadota</taxon>
        <taxon>Alphaproteobacteria</taxon>
        <taxon>Hyphomicrobiales</taxon>
        <taxon>Cohaesibacteraceae</taxon>
    </lineage>
</organism>
<feature type="domain" description="HTH cro/C1-type" evidence="1">
    <location>
        <begin position="16"/>
        <end position="70"/>
    </location>
</feature>
<dbReference type="OrthoDB" id="9797172at2"/>
<dbReference type="Proteomes" id="UP000219439">
    <property type="component" value="Unassembled WGS sequence"/>
</dbReference>
<dbReference type="AlphaFoldDB" id="A0A285PCF0"/>
<keyword evidence="3" id="KW-1185">Reference proteome</keyword>
<dbReference type="GO" id="GO:0003677">
    <property type="term" value="F:DNA binding"/>
    <property type="evidence" value="ECO:0007669"/>
    <property type="project" value="InterPro"/>
</dbReference>
<dbReference type="Pfam" id="PF01381">
    <property type="entry name" value="HTH_3"/>
    <property type="match status" value="1"/>
</dbReference>
<dbReference type="CDD" id="cd00093">
    <property type="entry name" value="HTH_XRE"/>
    <property type="match status" value="1"/>
</dbReference>
<dbReference type="InterPro" id="IPR001387">
    <property type="entry name" value="Cro/C1-type_HTH"/>
</dbReference>
<accession>A0A285PCF0</accession>
<evidence type="ECO:0000313" key="3">
    <source>
        <dbReference type="Proteomes" id="UP000219439"/>
    </source>
</evidence>